<sequence length="538" mass="59235">MLGNADFLDEKNRPAALIAMDCQGIIASGDVSRDLLVNDDESPFFVKTDYEKLYQKFVKYARSGGLIIIHPGDTVRANDYLNLAIPQQYEHYRKKALKDADAFIGRLMRNMNLAQDLLMVITPFPSTSGYRQRNLLTPFIAAGPGIKPGFATSATTRRPGLVANIDIAPTILEYFNIPAPVIMLGHTVLGVGTGNITLNSLEYFIRMNRGIVATYTQRAYLIKPYVAMQIFVSLGFLLLVFLRKNRLKTLRPFILANMAIPLSFLLLPLVASDKLFSKYLWLVLLTTGIVLVSLRFMETLRSIIFICLSTSSGILLDLLVGAPLMKLSILGYDSIGGARYYGLGNEYMGVLIGSFTTGITALIDESRMGSRKKTSLSILCAVLFTATVYLIFSPRYGSNVGGFISAYGAFTITILMLLGIRVKSSHLGPIAAGMVLFIVLLLAATGSSNPPSHISQTLASVKVQGMMPLWDIVGRKLSMNLKLLKYTPWTRALLTSIGVIVALFYRPPHILKKHISKIPQPVQWLCGSRNGMPFSLDI</sequence>
<feature type="transmembrane region" description="Helical" evidence="1">
    <location>
        <begin position="278"/>
        <end position="296"/>
    </location>
</feature>
<evidence type="ECO:0000313" key="3">
    <source>
        <dbReference type="Proteomes" id="UP000280960"/>
    </source>
</evidence>
<feature type="transmembrane region" description="Helical" evidence="1">
    <location>
        <begin position="427"/>
        <end position="445"/>
    </location>
</feature>
<proteinExistence type="predicted"/>
<dbReference type="AlphaFoldDB" id="A0A3G2R6N1"/>
<gene>
    <name evidence="2" type="ORF">D2962_11070</name>
</gene>
<feature type="transmembrane region" description="Helical" evidence="1">
    <location>
        <begin position="375"/>
        <end position="394"/>
    </location>
</feature>
<protein>
    <submittedName>
        <fullName evidence="2">Uncharacterized protein</fullName>
    </submittedName>
</protein>
<feature type="transmembrane region" description="Helical" evidence="1">
    <location>
        <begin position="345"/>
        <end position="363"/>
    </location>
</feature>
<dbReference type="KEGG" id="bacg:D2962_11070"/>
<keyword evidence="1" id="KW-0472">Membrane</keyword>
<feature type="transmembrane region" description="Helical" evidence="1">
    <location>
        <begin position="225"/>
        <end position="242"/>
    </location>
</feature>
<dbReference type="InterPro" id="IPR017850">
    <property type="entry name" value="Alkaline_phosphatase_core_sf"/>
</dbReference>
<name>A0A3G2R6N1_9FIRM</name>
<dbReference type="SUPFAM" id="SSF53649">
    <property type="entry name" value="Alkaline phosphatase-like"/>
    <property type="match status" value="1"/>
</dbReference>
<keyword evidence="1" id="KW-0812">Transmembrane</keyword>
<feature type="transmembrane region" description="Helical" evidence="1">
    <location>
        <begin position="303"/>
        <end position="325"/>
    </location>
</feature>
<reference evidence="2 3" key="1">
    <citation type="submission" date="2018-10" db="EMBL/GenBank/DDBJ databases">
        <authorList>
            <person name="Zhang X."/>
        </authorList>
    </citation>
    <scope>NUCLEOTIDE SEQUENCE [LARGE SCALE GENOMIC DNA]</scope>
    <source>
        <strain evidence="2 3">SK-G1</strain>
    </source>
</reference>
<evidence type="ECO:0000313" key="2">
    <source>
        <dbReference type="EMBL" id="AYO31071.1"/>
    </source>
</evidence>
<feature type="transmembrane region" description="Helical" evidence="1">
    <location>
        <begin position="486"/>
        <end position="505"/>
    </location>
</feature>
<accession>A0A3G2R6N1</accession>
<feature type="transmembrane region" description="Helical" evidence="1">
    <location>
        <begin position="400"/>
        <end position="420"/>
    </location>
</feature>
<dbReference type="Proteomes" id="UP000280960">
    <property type="component" value="Chromosome"/>
</dbReference>
<keyword evidence="3" id="KW-1185">Reference proteome</keyword>
<feature type="transmembrane region" description="Helical" evidence="1">
    <location>
        <begin position="254"/>
        <end position="272"/>
    </location>
</feature>
<dbReference type="Gene3D" id="3.40.720.10">
    <property type="entry name" value="Alkaline Phosphatase, subunit A"/>
    <property type="match status" value="1"/>
</dbReference>
<organism evidence="2 3">
    <name type="scientific">Biomaibacter acetigenes</name>
    <dbReference type="NCBI Taxonomy" id="2316383"/>
    <lineage>
        <taxon>Bacteria</taxon>
        <taxon>Bacillati</taxon>
        <taxon>Bacillota</taxon>
        <taxon>Clostridia</taxon>
        <taxon>Thermosediminibacterales</taxon>
        <taxon>Tepidanaerobacteraceae</taxon>
        <taxon>Biomaibacter</taxon>
    </lineage>
</organism>
<dbReference type="EMBL" id="CP033169">
    <property type="protein sequence ID" value="AYO31071.1"/>
    <property type="molecule type" value="Genomic_DNA"/>
</dbReference>
<evidence type="ECO:0000256" key="1">
    <source>
        <dbReference type="SAM" id="Phobius"/>
    </source>
</evidence>
<keyword evidence="1" id="KW-1133">Transmembrane helix</keyword>